<evidence type="ECO:0000313" key="2">
    <source>
        <dbReference type="Proteomes" id="UP000789920"/>
    </source>
</evidence>
<accession>A0ACA9SQS5</accession>
<dbReference type="Proteomes" id="UP000789920">
    <property type="component" value="Unassembled WGS sequence"/>
</dbReference>
<proteinExistence type="predicted"/>
<keyword evidence="2" id="KW-1185">Reference proteome</keyword>
<gene>
    <name evidence="1" type="ORF">RPERSI_LOCUS33517</name>
</gene>
<protein>
    <submittedName>
        <fullName evidence="1">24327_t:CDS:1</fullName>
    </submittedName>
</protein>
<sequence length="61" mass="6952">SRILRMCRILLRSPVQQLYTFNGTNSVDPKGFLECGNFLFIIDKEVNDPDDSNIKSSSEDN</sequence>
<organism evidence="1 2">
    <name type="scientific">Racocetra persica</name>
    <dbReference type="NCBI Taxonomy" id="160502"/>
    <lineage>
        <taxon>Eukaryota</taxon>
        <taxon>Fungi</taxon>
        <taxon>Fungi incertae sedis</taxon>
        <taxon>Mucoromycota</taxon>
        <taxon>Glomeromycotina</taxon>
        <taxon>Glomeromycetes</taxon>
        <taxon>Diversisporales</taxon>
        <taxon>Gigasporaceae</taxon>
        <taxon>Racocetra</taxon>
    </lineage>
</organism>
<feature type="non-terminal residue" evidence="1">
    <location>
        <position position="1"/>
    </location>
</feature>
<name>A0ACA9SQS5_9GLOM</name>
<feature type="non-terminal residue" evidence="1">
    <location>
        <position position="61"/>
    </location>
</feature>
<reference evidence="1" key="1">
    <citation type="submission" date="2021-06" db="EMBL/GenBank/DDBJ databases">
        <authorList>
            <person name="Kallberg Y."/>
            <person name="Tangrot J."/>
            <person name="Rosling A."/>
        </authorList>
    </citation>
    <scope>NUCLEOTIDE SEQUENCE</scope>
    <source>
        <strain evidence="1">MA461A</strain>
    </source>
</reference>
<evidence type="ECO:0000313" key="1">
    <source>
        <dbReference type="EMBL" id="CAG8845115.1"/>
    </source>
</evidence>
<dbReference type="EMBL" id="CAJVQC010145356">
    <property type="protein sequence ID" value="CAG8845115.1"/>
    <property type="molecule type" value="Genomic_DNA"/>
</dbReference>
<comment type="caution">
    <text evidence="1">The sequence shown here is derived from an EMBL/GenBank/DDBJ whole genome shotgun (WGS) entry which is preliminary data.</text>
</comment>